<sequence length="141" mass="16015">MFNNTIFNQSLSPNFTLAEFTHSQMAIERGILNEPDAEQREAIQQLVDHLLQPLRERVGEAIAITSGFRNQEVNRLVGGVPTSQHTKGEAADCYCASGPEHLLQVLLDSGLPFDQAIVYKRKRFLHLSYRQGRCRKMVLYN</sequence>
<evidence type="ECO:0000313" key="3">
    <source>
        <dbReference type="Proteomes" id="UP001165444"/>
    </source>
</evidence>
<dbReference type="Proteomes" id="UP001165444">
    <property type="component" value="Unassembled WGS sequence"/>
</dbReference>
<comment type="caution">
    <text evidence="2">The sequence shown here is derived from an EMBL/GenBank/DDBJ whole genome shotgun (WGS) entry which is preliminary data.</text>
</comment>
<dbReference type="RefSeq" id="WP_243323692.1">
    <property type="nucleotide sequence ID" value="NZ_JAKZMM010000009.1"/>
</dbReference>
<proteinExistence type="predicted"/>
<keyword evidence="3" id="KW-1185">Reference proteome</keyword>
<dbReference type="InterPro" id="IPR009045">
    <property type="entry name" value="Zn_M74/Hedgehog-like"/>
</dbReference>
<name>A0ABT0BYZ5_9BACT</name>
<dbReference type="InterPro" id="IPR013230">
    <property type="entry name" value="Peptidase_M15A_C"/>
</dbReference>
<accession>A0ABT0BYZ5</accession>
<keyword evidence="2" id="KW-0645">Protease</keyword>
<protein>
    <submittedName>
        <fullName evidence="2">D-Ala-D-Ala carboxypeptidase family metallohydrolase</fullName>
    </submittedName>
</protein>
<dbReference type="Pfam" id="PF08291">
    <property type="entry name" value="Peptidase_M15_3"/>
    <property type="match status" value="1"/>
</dbReference>
<keyword evidence="2" id="KW-0121">Carboxypeptidase</keyword>
<evidence type="ECO:0000259" key="1">
    <source>
        <dbReference type="Pfam" id="PF08291"/>
    </source>
</evidence>
<reference evidence="2 3" key="1">
    <citation type="submission" date="2022-03" db="EMBL/GenBank/DDBJ databases">
        <title>Parabacteroides sp. nov. isolated from swine feces.</title>
        <authorList>
            <person name="Bak J.E."/>
        </authorList>
    </citation>
    <scope>NUCLEOTIDE SEQUENCE [LARGE SCALE GENOMIC DNA]</scope>
    <source>
        <strain evidence="2 3">AGMB00274</strain>
    </source>
</reference>
<feature type="domain" description="Peptidase M15A C-terminal" evidence="1">
    <location>
        <begin position="14"/>
        <end position="127"/>
    </location>
</feature>
<organism evidence="2 3">
    <name type="scientific">Parabacteroides faecalis</name>
    <dbReference type="NCBI Taxonomy" id="2924040"/>
    <lineage>
        <taxon>Bacteria</taxon>
        <taxon>Pseudomonadati</taxon>
        <taxon>Bacteroidota</taxon>
        <taxon>Bacteroidia</taxon>
        <taxon>Bacteroidales</taxon>
        <taxon>Tannerellaceae</taxon>
        <taxon>Parabacteroides</taxon>
    </lineage>
</organism>
<dbReference type="EMBL" id="JAKZMM010000009">
    <property type="protein sequence ID" value="MCJ2379999.1"/>
    <property type="molecule type" value="Genomic_DNA"/>
</dbReference>
<dbReference type="SUPFAM" id="SSF55166">
    <property type="entry name" value="Hedgehog/DD-peptidase"/>
    <property type="match status" value="1"/>
</dbReference>
<dbReference type="GO" id="GO:0004180">
    <property type="term" value="F:carboxypeptidase activity"/>
    <property type="evidence" value="ECO:0007669"/>
    <property type="project" value="UniProtKB-KW"/>
</dbReference>
<evidence type="ECO:0000313" key="2">
    <source>
        <dbReference type="EMBL" id="MCJ2379999.1"/>
    </source>
</evidence>
<dbReference type="Gene3D" id="3.30.1380.10">
    <property type="match status" value="1"/>
</dbReference>
<gene>
    <name evidence="2" type="ORF">MUN53_05135</name>
</gene>
<keyword evidence="2" id="KW-0378">Hydrolase</keyword>